<dbReference type="Proteomes" id="UP000054558">
    <property type="component" value="Unassembled WGS sequence"/>
</dbReference>
<dbReference type="EMBL" id="DF237434">
    <property type="protein sequence ID" value="GAQ89072.1"/>
    <property type="molecule type" value="Genomic_DNA"/>
</dbReference>
<name>A0A1Y1IG81_KLENI</name>
<reference evidence="1 2" key="1">
    <citation type="journal article" date="2014" name="Nat. Commun.">
        <title>Klebsormidium flaccidum genome reveals primary factors for plant terrestrial adaptation.</title>
        <authorList>
            <person name="Hori K."/>
            <person name="Maruyama F."/>
            <person name="Fujisawa T."/>
            <person name="Togashi T."/>
            <person name="Yamamoto N."/>
            <person name="Seo M."/>
            <person name="Sato S."/>
            <person name="Yamada T."/>
            <person name="Mori H."/>
            <person name="Tajima N."/>
            <person name="Moriyama T."/>
            <person name="Ikeuchi M."/>
            <person name="Watanabe M."/>
            <person name="Wada H."/>
            <person name="Kobayashi K."/>
            <person name="Saito M."/>
            <person name="Masuda T."/>
            <person name="Sasaki-Sekimoto Y."/>
            <person name="Mashiguchi K."/>
            <person name="Awai K."/>
            <person name="Shimojima M."/>
            <person name="Masuda S."/>
            <person name="Iwai M."/>
            <person name="Nobusawa T."/>
            <person name="Narise T."/>
            <person name="Kondo S."/>
            <person name="Saito H."/>
            <person name="Sato R."/>
            <person name="Murakawa M."/>
            <person name="Ihara Y."/>
            <person name="Oshima-Yamada Y."/>
            <person name="Ohtaka K."/>
            <person name="Satoh M."/>
            <person name="Sonobe K."/>
            <person name="Ishii M."/>
            <person name="Ohtani R."/>
            <person name="Kanamori-Sato M."/>
            <person name="Honoki R."/>
            <person name="Miyazaki D."/>
            <person name="Mochizuki H."/>
            <person name="Umetsu J."/>
            <person name="Higashi K."/>
            <person name="Shibata D."/>
            <person name="Kamiya Y."/>
            <person name="Sato N."/>
            <person name="Nakamura Y."/>
            <person name="Tabata S."/>
            <person name="Ida S."/>
            <person name="Kurokawa K."/>
            <person name="Ohta H."/>
        </authorList>
    </citation>
    <scope>NUCLEOTIDE SEQUENCE [LARGE SCALE GENOMIC DNA]</scope>
    <source>
        <strain evidence="1 2">NIES-2285</strain>
    </source>
</reference>
<accession>A0A1Y1IG81</accession>
<evidence type="ECO:0000313" key="1">
    <source>
        <dbReference type="EMBL" id="GAQ89072.1"/>
    </source>
</evidence>
<sequence length="160" mass="17894">MDTDLFNHTSLLTLRGSLQTASLAQNRELQPPPGGWVGPTSRAEEMATYTAEIEYVARGEEPMVFTVQCVAGPTPEETVEEFASRCLDKCRQSTDLPEGFLARVILPHRGEMLRLDRGSWSAPCSVVLDDSLSTVKVTIVDREMNRHMKSVRETFARRPL</sequence>
<protein>
    <submittedName>
        <fullName evidence="1">Uncharacterized protein</fullName>
    </submittedName>
</protein>
<proteinExistence type="predicted"/>
<dbReference type="AlphaFoldDB" id="A0A1Y1IG81"/>
<organism evidence="1 2">
    <name type="scientific">Klebsormidium nitens</name>
    <name type="common">Green alga</name>
    <name type="synonym">Ulothrix nitens</name>
    <dbReference type="NCBI Taxonomy" id="105231"/>
    <lineage>
        <taxon>Eukaryota</taxon>
        <taxon>Viridiplantae</taxon>
        <taxon>Streptophyta</taxon>
        <taxon>Klebsormidiophyceae</taxon>
        <taxon>Klebsormidiales</taxon>
        <taxon>Klebsormidiaceae</taxon>
        <taxon>Klebsormidium</taxon>
    </lineage>
</organism>
<evidence type="ECO:0000313" key="2">
    <source>
        <dbReference type="Proteomes" id="UP000054558"/>
    </source>
</evidence>
<gene>
    <name evidence="1" type="ORF">KFL_004850020</name>
</gene>
<keyword evidence="2" id="KW-1185">Reference proteome</keyword>